<dbReference type="InterPro" id="IPR003439">
    <property type="entry name" value="ABC_transporter-like_ATP-bd"/>
</dbReference>
<dbReference type="InterPro" id="IPR036640">
    <property type="entry name" value="ABC1_TM_sf"/>
</dbReference>
<feature type="transmembrane region" description="Helical" evidence="7">
    <location>
        <begin position="175"/>
        <end position="193"/>
    </location>
</feature>
<dbReference type="InterPro" id="IPR039421">
    <property type="entry name" value="Type_1_exporter"/>
</dbReference>
<evidence type="ECO:0000256" key="2">
    <source>
        <dbReference type="ARBA" id="ARBA00022692"/>
    </source>
</evidence>
<dbReference type="PROSITE" id="PS50893">
    <property type="entry name" value="ABC_TRANSPORTER_2"/>
    <property type="match status" value="1"/>
</dbReference>
<dbReference type="PROSITE" id="PS50929">
    <property type="entry name" value="ABC_TM1F"/>
    <property type="match status" value="1"/>
</dbReference>
<name>A0A291GYI6_9MICO</name>
<keyword evidence="2 7" id="KW-0812">Transmembrane</keyword>
<feature type="transmembrane region" description="Helical" evidence="7">
    <location>
        <begin position="149"/>
        <end position="169"/>
    </location>
</feature>
<dbReference type="InterPro" id="IPR003593">
    <property type="entry name" value="AAA+_ATPase"/>
</dbReference>
<keyword evidence="3" id="KW-0547">Nucleotide-binding</keyword>
<dbReference type="SMART" id="SM00382">
    <property type="entry name" value="AAA"/>
    <property type="match status" value="1"/>
</dbReference>
<feature type="domain" description="ABC transporter" evidence="8">
    <location>
        <begin position="347"/>
        <end position="586"/>
    </location>
</feature>
<dbReference type="SUPFAM" id="SSF52540">
    <property type="entry name" value="P-loop containing nucleoside triphosphate hydrolases"/>
    <property type="match status" value="1"/>
</dbReference>
<dbReference type="Gene3D" id="3.40.50.300">
    <property type="entry name" value="P-loop containing nucleotide triphosphate hydrolases"/>
    <property type="match status" value="1"/>
</dbReference>
<evidence type="ECO:0000256" key="1">
    <source>
        <dbReference type="ARBA" id="ARBA00004651"/>
    </source>
</evidence>
<dbReference type="GO" id="GO:0005524">
    <property type="term" value="F:ATP binding"/>
    <property type="evidence" value="ECO:0007669"/>
    <property type="project" value="UniProtKB-KW"/>
</dbReference>
<sequence>MPSPPPAPAPGRGGGIGRVLGGVRWSIALAARRSPAWFLLTILTSLVLALVPAAQVRAVSWLVGVAEAGGLLAALAPLLLLTVLVGVGQILGSAENLVGQRISMRLMLALDSRLAASAAALSPRRTADPRVHALFEGTRTSTWALSRSPGAVIGALSSLLAALALGAAIAPFSMLAAVLVVAALVPNLLVFAWSARIQDRRFEEAAAHGARFRYLFDQLVDARTGTELATLGTGPRVARDAAAAQARMTGIQDRLYALLLRGDLLGGLVTAVLLGGALVAVLAEDGGAAGLSAGVLGVVAGLQATRGAGFAIGDVISAGPLVARFREIEALPEETETQVVVPGVESLEIRDLTVTYPGARVPSLEGASLRAERGEMIALVGVNGAGKTTLVNALLGIVEPERGEALLDGKPARALSAAARLGHFGLVTQEFGRYEMTVREAIALGTPKEDVADEEIWIALDAARAGDLVRRLPHGLDTMLGPQFGGTGLSGGQWQRLALARIHLRGAGIRVLDEPTSAIDAEAEQEVFAQLRETAAGHITLVVSHRAWTLRGMDRIHVLEEGRIVESGTYQELLVPGSRFAEIFTEQLR</sequence>
<dbReference type="GO" id="GO:0016887">
    <property type="term" value="F:ATP hydrolysis activity"/>
    <property type="evidence" value="ECO:0007669"/>
    <property type="project" value="InterPro"/>
</dbReference>
<accession>A0A291GYI6</accession>
<gene>
    <name evidence="10" type="ORF">CFK41_11130</name>
</gene>
<keyword evidence="5 7" id="KW-1133">Transmembrane helix</keyword>
<comment type="subcellular location">
    <subcellularLocation>
        <location evidence="1">Cell membrane</location>
        <topology evidence="1">Multi-pass membrane protein</topology>
    </subcellularLocation>
</comment>
<dbReference type="OrthoDB" id="9806127at2"/>
<dbReference type="InterPro" id="IPR027417">
    <property type="entry name" value="P-loop_NTPase"/>
</dbReference>
<dbReference type="KEGG" id="bgg:CFK41_11130"/>
<feature type="transmembrane region" description="Helical" evidence="7">
    <location>
        <begin position="36"/>
        <end position="54"/>
    </location>
</feature>
<dbReference type="InterPro" id="IPR011527">
    <property type="entry name" value="ABC1_TM_dom"/>
</dbReference>
<dbReference type="PANTHER" id="PTHR24221">
    <property type="entry name" value="ATP-BINDING CASSETTE SUB-FAMILY B"/>
    <property type="match status" value="1"/>
</dbReference>
<keyword evidence="4" id="KW-0067">ATP-binding</keyword>
<organism evidence="10 11">
    <name type="scientific">Brachybacterium ginsengisoli</name>
    <dbReference type="NCBI Taxonomy" id="1331682"/>
    <lineage>
        <taxon>Bacteria</taxon>
        <taxon>Bacillati</taxon>
        <taxon>Actinomycetota</taxon>
        <taxon>Actinomycetes</taxon>
        <taxon>Micrococcales</taxon>
        <taxon>Dermabacteraceae</taxon>
        <taxon>Brachybacterium</taxon>
    </lineage>
</organism>
<dbReference type="Gene3D" id="1.20.1560.10">
    <property type="entry name" value="ABC transporter type 1, transmembrane domain"/>
    <property type="match status" value="1"/>
</dbReference>
<proteinExistence type="predicted"/>
<keyword evidence="6 7" id="KW-0472">Membrane</keyword>
<evidence type="ECO:0000256" key="3">
    <source>
        <dbReference type="ARBA" id="ARBA00022741"/>
    </source>
</evidence>
<evidence type="ECO:0000313" key="11">
    <source>
        <dbReference type="Proteomes" id="UP000217889"/>
    </source>
</evidence>
<dbReference type="RefSeq" id="WP_096799717.1">
    <property type="nucleotide sequence ID" value="NZ_CP023564.1"/>
</dbReference>
<dbReference type="GO" id="GO:0034040">
    <property type="term" value="F:ATPase-coupled lipid transmembrane transporter activity"/>
    <property type="evidence" value="ECO:0007669"/>
    <property type="project" value="TreeGrafter"/>
</dbReference>
<dbReference type="AlphaFoldDB" id="A0A291GYI6"/>
<feature type="domain" description="ABC transmembrane type-1" evidence="9">
    <location>
        <begin position="39"/>
        <end position="324"/>
    </location>
</feature>
<evidence type="ECO:0000256" key="7">
    <source>
        <dbReference type="SAM" id="Phobius"/>
    </source>
</evidence>
<dbReference type="GO" id="GO:0140359">
    <property type="term" value="F:ABC-type transporter activity"/>
    <property type="evidence" value="ECO:0007669"/>
    <property type="project" value="InterPro"/>
</dbReference>
<dbReference type="PANTHER" id="PTHR24221:SF654">
    <property type="entry name" value="ATP-BINDING CASSETTE SUB-FAMILY B MEMBER 6"/>
    <property type="match status" value="1"/>
</dbReference>
<evidence type="ECO:0000256" key="5">
    <source>
        <dbReference type="ARBA" id="ARBA00022989"/>
    </source>
</evidence>
<evidence type="ECO:0000313" key="10">
    <source>
        <dbReference type="EMBL" id="ATG55253.1"/>
    </source>
</evidence>
<evidence type="ECO:0000256" key="4">
    <source>
        <dbReference type="ARBA" id="ARBA00022840"/>
    </source>
</evidence>
<evidence type="ECO:0000256" key="6">
    <source>
        <dbReference type="ARBA" id="ARBA00023136"/>
    </source>
</evidence>
<dbReference type="EMBL" id="CP023564">
    <property type="protein sequence ID" value="ATG55253.1"/>
    <property type="molecule type" value="Genomic_DNA"/>
</dbReference>
<evidence type="ECO:0000259" key="9">
    <source>
        <dbReference type="PROSITE" id="PS50929"/>
    </source>
</evidence>
<feature type="transmembrane region" description="Helical" evidence="7">
    <location>
        <begin position="264"/>
        <end position="283"/>
    </location>
</feature>
<evidence type="ECO:0000259" key="8">
    <source>
        <dbReference type="PROSITE" id="PS50893"/>
    </source>
</evidence>
<feature type="transmembrane region" description="Helical" evidence="7">
    <location>
        <begin position="74"/>
        <end position="98"/>
    </location>
</feature>
<dbReference type="Proteomes" id="UP000217889">
    <property type="component" value="Chromosome"/>
</dbReference>
<dbReference type="Pfam" id="PF00005">
    <property type="entry name" value="ABC_tran"/>
    <property type="match status" value="1"/>
</dbReference>
<dbReference type="GO" id="GO:0005886">
    <property type="term" value="C:plasma membrane"/>
    <property type="evidence" value="ECO:0007669"/>
    <property type="project" value="UniProtKB-SubCell"/>
</dbReference>
<protein>
    <submittedName>
        <fullName evidence="10">ABC transporter</fullName>
    </submittedName>
</protein>
<dbReference type="SUPFAM" id="SSF90123">
    <property type="entry name" value="ABC transporter transmembrane region"/>
    <property type="match status" value="1"/>
</dbReference>
<reference evidence="10 11" key="1">
    <citation type="journal article" date="2014" name="Int. J. Syst. Evol. Microbiol.">
        <title>Brachybacterium ginsengisoli sp. nov., isolated from soil of a ginseng field.</title>
        <authorList>
            <person name="Hoang V.A."/>
            <person name="Kim Y.J."/>
            <person name="Nguyen N.L."/>
            <person name="Yang D.C."/>
        </authorList>
    </citation>
    <scope>NUCLEOTIDE SEQUENCE [LARGE SCALE GENOMIC DNA]</scope>
    <source>
        <strain evidence="10 11">DCY80</strain>
    </source>
</reference>
<keyword evidence="11" id="KW-1185">Reference proteome</keyword>